<evidence type="ECO:0000313" key="2">
    <source>
        <dbReference type="Proteomes" id="UP000030428"/>
    </source>
</evidence>
<dbReference type="EMBL" id="JSZA02000131">
    <property type="protein sequence ID" value="KHD06192.1"/>
    <property type="molecule type" value="Genomic_DNA"/>
</dbReference>
<gene>
    <name evidence="1" type="ORF">PN36_24775</name>
</gene>
<comment type="caution">
    <text evidence="1">The sequence shown here is derived from an EMBL/GenBank/DDBJ whole genome shotgun (WGS) entry which is preliminary data.</text>
</comment>
<keyword evidence="2" id="KW-1185">Reference proteome</keyword>
<dbReference type="AlphaFoldDB" id="A0A0A6S5Z5"/>
<organism evidence="1 2">
    <name type="scientific">Candidatus Thiomargarita nelsonii</name>
    <dbReference type="NCBI Taxonomy" id="1003181"/>
    <lineage>
        <taxon>Bacteria</taxon>
        <taxon>Pseudomonadati</taxon>
        <taxon>Pseudomonadota</taxon>
        <taxon>Gammaproteobacteria</taxon>
        <taxon>Thiotrichales</taxon>
        <taxon>Thiotrichaceae</taxon>
        <taxon>Thiomargarita</taxon>
    </lineage>
</organism>
<dbReference type="Proteomes" id="UP000030428">
    <property type="component" value="Unassembled WGS sequence"/>
</dbReference>
<accession>A0A0A6S5Z5</accession>
<reference evidence="1 2" key="1">
    <citation type="journal article" date="2016" name="Front. Microbiol.">
        <title>Single-Cell (Meta-)Genomics of a Dimorphic Candidatus Thiomargarita nelsonii Reveals Genomic Plasticity.</title>
        <authorList>
            <person name="Flood B.E."/>
            <person name="Fliss P."/>
            <person name="Jones D.S."/>
            <person name="Dick G.J."/>
            <person name="Jain S."/>
            <person name="Kaster A.K."/>
            <person name="Winkel M."/>
            <person name="Mussmann M."/>
            <person name="Bailey J."/>
        </authorList>
    </citation>
    <scope>NUCLEOTIDE SEQUENCE [LARGE SCALE GENOMIC DNA]</scope>
    <source>
        <strain evidence="1">Hydrate Ridge</strain>
    </source>
</reference>
<protein>
    <submittedName>
        <fullName evidence="1">Uncharacterized protein</fullName>
    </submittedName>
</protein>
<proteinExistence type="predicted"/>
<sequence>MLVCHGVVKKNVIFIPHQVQLLEGMTVEVRIPSSSEKIQMSSTEEQFKHKLLELGLLTEIKKHISTVPIGEPPLAQIQGKPLSQLIIEERR</sequence>
<evidence type="ECO:0000313" key="1">
    <source>
        <dbReference type="EMBL" id="KHD06192.1"/>
    </source>
</evidence>
<name>A0A0A6S5Z5_9GAMM</name>